<comment type="caution">
    <text evidence="1">The sequence shown here is derived from an EMBL/GenBank/DDBJ whole genome shotgun (WGS) entry which is preliminary data.</text>
</comment>
<sequence>MCTKKNKVGALATIIESVISTMTHIPVSCTMKITSKPRWTTKLRDQFEVRATVDEVGRGSDGGRAKPGPPAAVESGFGVLGLEGIMGNEEDSLGEKATPPGEGNRGVISGDIVEATGATGKTAGAADIVEICIVSLDAKANEQ</sequence>
<proteinExistence type="predicted"/>
<accession>A0AAD7QA24</accession>
<dbReference type="AlphaFoldDB" id="A0AAD7QA24"/>
<organism evidence="1 2">
    <name type="scientific">Quillaja saponaria</name>
    <name type="common">Soap bark tree</name>
    <dbReference type="NCBI Taxonomy" id="32244"/>
    <lineage>
        <taxon>Eukaryota</taxon>
        <taxon>Viridiplantae</taxon>
        <taxon>Streptophyta</taxon>
        <taxon>Embryophyta</taxon>
        <taxon>Tracheophyta</taxon>
        <taxon>Spermatophyta</taxon>
        <taxon>Magnoliopsida</taxon>
        <taxon>eudicotyledons</taxon>
        <taxon>Gunneridae</taxon>
        <taxon>Pentapetalae</taxon>
        <taxon>rosids</taxon>
        <taxon>fabids</taxon>
        <taxon>Fabales</taxon>
        <taxon>Quillajaceae</taxon>
        <taxon>Quillaja</taxon>
    </lineage>
</organism>
<protein>
    <submittedName>
        <fullName evidence="1">Major capsid protein</fullName>
    </submittedName>
</protein>
<evidence type="ECO:0000313" key="2">
    <source>
        <dbReference type="Proteomes" id="UP001163823"/>
    </source>
</evidence>
<evidence type="ECO:0000313" key="1">
    <source>
        <dbReference type="EMBL" id="KAJ7977495.1"/>
    </source>
</evidence>
<reference evidence="1" key="1">
    <citation type="journal article" date="2023" name="Science">
        <title>Elucidation of the pathway for biosynthesis of saponin adjuvants from the soapbark tree.</title>
        <authorList>
            <person name="Reed J."/>
            <person name="Orme A."/>
            <person name="El-Demerdash A."/>
            <person name="Owen C."/>
            <person name="Martin L.B.B."/>
            <person name="Misra R.C."/>
            <person name="Kikuchi S."/>
            <person name="Rejzek M."/>
            <person name="Martin A.C."/>
            <person name="Harkess A."/>
            <person name="Leebens-Mack J."/>
            <person name="Louveau T."/>
            <person name="Stephenson M.J."/>
            <person name="Osbourn A."/>
        </authorList>
    </citation>
    <scope>NUCLEOTIDE SEQUENCE</scope>
    <source>
        <strain evidence="1">S10</strain>
    </source>
</reference>
<dbReference type="KEGG" id="qsa:O6P43_007112"/>
<name>A0AAD7QA24_QUISA</name>
<dbReference type="EMBL" id="JARAOO010000003">
    <property type="protein sequence ID" value="KAJ7977495.1"/>
    <property type="molecule type" value="Genomic_DNA"/>
</dbReference>
<keyword evidence="2" id="KW-1185">Reference proteome</keyword>
<gene>
    <name evidence="1" type="ORF">O6P43_007112</name>
</gene>
<dbReference type="Proteomes" id="UP001163823">
    <property type="component" value="Chromosome 3"/>
</dbReference>